<evidence type="ECO:0000256" key="2">
    <source>
        <dbReference type="ARBA" id="ARBA00022777"/>
    </source>
</evidence>
<accession>C0W090</accession>
<evidence type="ECO:0000256" key="4">
    <source>
        <dbReference type="SAM" id="Phobius"/>
    </source>
</evidence>
<dbReference type="InterPro" id="IPR036890">
    <property type="entry name" value="HATPase_C_sf"/>
</dbReference>
<name>C0W090_9ACTO</name>
<keyword evidence="1" id="KW-0808">Transferase</keyword>
<evidence type="ECO:0000256" key="1">
    <source>
        <dbReference type="ARBA" id="ARBA00022679"/>
    </source>
</evidence>
<dbReference type="GO" id="GO:0000155">
    <property type="term" value="F:phosphorelay sensor kinase activity"/>
    <property type="evidence" value="ECO:0007669"/>
    <property type="project" value="InterPro"/>
</dbReference>
<dbReference type="InterPro" id="IPR011712">
    <property type="entry name" value="Sig_transdc_His_kin_sub3_dim/P"/>
</dbReference>
<dbReference type="EMBL" id="ACFG01000030">
    <property type="protein sequence ID" value="EEH63949.1"/>
    <property type="molecule type" value="Genomic_DNA"/>
</dbReference>
<gene>
    <name evidence="6" type="ORF">HMPREF0044_0968</name>
</gene>
<dbReference type="Gene3D" id="3.30.565.10">
    <property type="entry name" value="Histidine kinase-like ATPase, C-terminal domain"/>
    <property type="match status" value="1"/>
</dbReference>
<dbReference type="STRING" id="525245.HMPREF0044_0968"/>
<keyword evidence="2 6" id="KW-0418">Kinase</keyword>
<feature type="domain" description="Signal transduction histidine kinase subgroup 3 dimerisation and phosphoacceptor" evidence="5">
    <location>
        <begin position="188"/>
        <end position="253"/>
    </location>
</feature>
<keyword evidence="4" id="KW-1133">Transmembrane helix</keyword>
<keyword evidence="4" id="KW-0812">Transmembrane</keyword>
<feature type="transmembrane region" description="Helical" evidence="4">
    <location>
        <begin position="124"/>
        <end position="142"/>
    </location>
</feature>
<dbReference type="RefSeq" id="WP_006546740.1">
    <property type="nucleotide sequence ID" value="NZ_DS999543.1"/>
</dbReference>
<dbReference type="OrthoDB" id="5241784at2"/>
<dbReference type="eggNOG" id="COG4585">
    <property type="taxonomic scope" value="Bacteria"/>
</dbReference>
<dbReference type="GO" id="GO:0046983">
    <property type="term" value="F:protein dimerization activity"/>
    <property type="evidence" value="ECO:0007669"/>
    <property type="project" value="InterPro"/>
</dbReference>
<dbReference type="PANTHER" id="PTHR24421">
    <property type="entry name" value="NITRATE/NITRITE SENSOR PROTEIN NARX-RELATED"/>
    <property type="match status" value="1"/>
</dbReference>
<comment type="caution">
    <text evidence="6">The sequence shown here is derived from an EMBL/GenBank/DDBJ whole genome shotgun (WGS) entry which is preliminary data.</text>
</comment>
<protein>
    <submittedName>
        <fullName evidence="6">Histidine kinase</fullName>
    </submittedName>
</protein>
<dbReference type="Pfam" id="PF07730">
    <property type="entry name" value="HisKA_3"/>
    <property type="match status" value="1"/>
</dbReference>
<keyword evidence="3" id="KW-0902">Two-component regulatory system</keyword>
<proteinExistence type="predicted"/>
<keyword evidence="7" id="KW-1185">Reference proteome</keyword>
<dbReference type="HOGENOM" id="CLU_000445_20_8_11"/>
<organism evidence="6 7">
    <name type="scientific">Gleimia coleocanis DSM 15436</name>
    <dbReference type="NCBI Taxonomy" id="525245"/>
    <lineage>
        <taxon>Bacteria</taxon>
        <taxon>Bacillati</taxon>
        <taxon>Actinomycetota</taxon>
        <taxon>Actinomycetes</taxon>
        <taxon>Actinomycetales</taxon>
        <taxon>Actinomycetaceae</taxon>
        <taxon>Gleimia</taxon>
    </lineage>
</organism>
<feature type="transmembrane region" description="Helical" evidence="4">
    <location>
        <begin position="44"/>
        <end position="66"/>
    </location>
</feature>
<dbReference type="PANTHER" id="PTHR24421:SF63">
    <property type="entry name" value="SENSOR HISTIDINE KINASE DESK"/>
    <property type="match status" value="1"/>
</dbReference>
<dbReference type="InterPro" id="IPR050482">
    <property type="entry name" value="Sensor_HK_TwoCompSys"/>
</dbReference>
<evidence type="ECO:0000259" key="5">
    <source>
        <dbReference type="Pfam" id="PF07730"/>
    </source>
</evidence>
<dbReference type="Gene3D" id="1.20.5.1930">
    <property type="match status" value="1"/>
</dbReference>
<evidence type="ECO:0000256" key="3">
    <source>
        <dbReference type="ARBA" id="ARBA00023012"/>
    </source>
</evidence>
<evidence type="ECO:0000313" key="6">
    <source>
        <dbReference type="EMBL" id="EEH63949.1"/>
    </source>
</evidence>
<reference evidence="6 7" key="1">
    <citation type="submission" date="2009-01" db="EMBL/GenBank/DDBJ databases">
        <authorList>
            <person name="Qin X."/>
            <person name="Bachman B."/>
            <person name="Battles P."/>
            <person name="Bell A."/>
            <person name="Bess C."/>
            <person name="Bickham C."/>
            <person name="Chaboub L."/>
            <person name="Chen D."/>
            <person name="Coyle M."/>
            <person name="Deiros D.R."/>
            <person name="Dinh H."/>
            <person name="Forbes L."/>
            <person name="Fowler G."/>
            <person name="Francisco L."/>
            <person name="Fu Q."/>
            <person name="Gubbala S."/>
            <person name="Hale W."/>
            <person name="Han Y."/>
            <person name="Hemphill L."/>
            <person name="Highlander S.K."/>
            <person name="Hirani K."/>
            <person name="Hogues M."/>
            <person name="Jackson L."/>
            <person name="Jakkamsetti A."/>
            <person name="Javaid M."/>
            <person name="Jiang H."/>
            <person name="Korchina V."/>
            <person name="Kovar C."/>
            <person name="Lara F."/>
            <person name="Lee S."/>
            <person name="Mata R."/>
            <person name="Mathew T."/>
            <person name="Moen C."/>
            <person name="Morales K."/>
            <person name="Munidasa M."/>
            <person name="Nazareth L."/>
            <person name="Ngo R."/>
            <person name="Nguyen L."/>
            <person name="Okwuonu G."/>
            <person name="Ongeri F."/>
            <person name="Patil S."/>
            <person name="Petrosino J."/>
            <person name="Pham C."/>
            <person name="Pham P."/>
            <person name="Pu L.-L."/>
            <person name="Puazo M."/>
            <person name="Raj R."/>
            <person name="Reid J."/>
            <person name="Rouhana J."/>
            <person name="Saada N."/>
            <person name="Shang Y."/>
            <person name="Simmons D."/>
            <person name="Thornton R."/>
            <person name="Warren J."/>
            <person name="Weissenberger G."/>
            <person name="Zhang J."/>
            <person name="Zhang L."/>
            <person name="Zhou C."/>
            <person name="Zhu D."/>
            <person name="Muzny D."/>
            <person name="Worley K."/>
            <person name="Gibbs R."/>
        </authorList>
    </citation>
    <scope>NUCLEOTIDE SEQUENCE [LARGE SCALE GENOMIC DNA]</scope>
    <source>
        <strain evidence="6 7">DSM 15436</strain>
    </source>
</reference>
<dbReference type="GO" id="GO:0016020">
    <property type="term" value="C:membrane"/>
    <property type="evidence" value="ECO:0007669"/>
    <property type="project" value="InterPro"/>
</dbReference>
<sequence>MRNWKLQADPSETKSVLAHSAPFLVFLGFPLVAASQQGTGSLTWYLVVVSTLIYAVIYLLTAVALPIAPRSSKVTKRFITWQVSFAVFTVLYMLLIHLVGGIGIVFFLSYFLSLWILQALKPLLLPGALLTVALATVTAFLIPGEIKFSPLILLLAGFTVFMSRRAIDLDNQGRENAAKELLYAQEKERNRISADLHDVLGQTLTALSLKAELAEKLLEAEQTEKVAGQLKQLQDLTRKALNEVRAVVAANRALDLEAEIQNCMGICETAGIKLLLRAEYATQSAQLQTISAYVLREAITNALRHASPTEIAVTIDATHIQVTNDINSVKNSAGTGLGIDSLKQRVGNLGKVSAEQTQNQWILEVSFHQA</sequence>
<evidence type="ECO:0000313" key="7">
    <source>
        <dbReference type="Proteomes" id="UP000010301"/>
    </source>
</evidence>
<keyword evidence="4" id="KW-0472">Membrane</keyword>
<dbReference type="AlphaFoldDB" id="C0W090"/>
<dbReference type="Proteomes" id="UP000010301">
    <property type="component" value="Unassembled WGS sequence"/>
</dbReference>